<dbReference type="InterPro" id="IPR002347">
    <property type="entry name" value="SDR_fam"/>
</dbReference>
<dbReference type="AlphaFoldDB" id="A0A165S467"/>
<organism evidence="5 6">
    <name type="scientific">Neolentinus lepideus HHB14362 ss-1</name>
    <dbReference type="NCBI Taxonomy" id="1314782"/>
    <lineage>
        <taxon>Eukaryota</taxon>
        <taxon>Fungi</taxon>
        <taxon>Dikarya</taxon>
        <taxon>Basidiomycota</taxon>
        <taxon>Agaricomycotina</taxon>
        <taxon>Agaricomycetes</taxon>
        <taxon>Gloeophyllales</taxon>
        <taxon>Gloeophyllaceae</taxon>
        <taxon>Neolentinus</taxon>
    </lineage>
</organism>
<protein>
    <submittedName>
        <fullName evidence="5">Short-chain dehydrogenase/reductase SDR</fullName>
    </submittedName>
</protein>
<dbReference type="STRING" id="1314782.A0A165S467"/>
<dbReference type="GO" id="GO:0016616">
    <property type="term" value="F:oxidoreductase activity, acting on the CH-OH group of donors, NAD or NADP as acceptor"/>
    <property type="evidence" value="ECO:0007669"/>
    <property type="project" value="TreeGrafter"/>
</dbReference>
<comment type="similarity">
    <text evidence="1">Belongs to the short-chain dehydrogenases/reductases (SDR) family.</text>
</comment>
<dbReference type="GO" id="GO:0006633">
    <property type="term" value="P:fatty acid biosynthetic process"/>
    <property type="evidence" value="ECO:0007669"/>
    <property type="project" value="TreeGrafter"/>
</dbReference>
<evidence type="ECO:0000259" key="4">
    <source>
        <dbReference type="SMART" id="SM00822"/>
    </source>
</evidence>
<dbReference type="PROSITE" id="PS00061">
    <property type="entry name" value="ADH_SHORT"/>
    <property type="match status" value="1"/>
</dbReference>
<keyword evidence="2" id="KW-0521">NADP</keyword>
<dbReference type="Gene3D" id="3.40.50.720">
    <property type="entry name" value="NAD(P)-binding Rossmann-like Domain"/>
    <property type="match status" value="1"/>
</dbReference>
<dbReference type="PANTHER" id="PTHR42760:SF133">
    <property type="entry name" value="3-OXOACYL-[ACYL-CARRIER-PROTEIN] REDUCTASE"/>
    <property type="match status" value="1"/>
</dbReference>
<evidence type="ECO:0000256" key="1">
    <source>
        <dbReference type="ARBA" id="ARBA00006484"/>
    </source>
</evidence>
<proteinExistence type="inferred from homology"/>
<evidence type="ECO:0000256" key="2">
    <source>
        <dbReference type="ARBA" id="ARBA00022857"/>
    </source>
</evidence>
<dbReference type="PRINTS" id="PR00080">
    <property type="entry name" value="SDRFAMILY"/>
</dbReference>
<name>A0A165S467_9AGAM</name>
<dbReference type="Proteomes" id="UP000076761">
    <property type="component" value="Unassembled WGS sequence"/>
</dbReference>
<keyword evidence="3" id="KW-0560">Oxidoreductase</keyword>
<reference evidence="5 6" key="1">
    <citation type="journal article" date="2016" name="Mol. Biol. Evol.">
        <title>Comparative Genomics of Early-Diverging Mushroom-Forming Fungi Provides Insights into the Origins of Lignocellulose Decay Capabilities.</title>
        <authorList>
            <person name="Nagy L.G."/>
            <person name="Riley R."/>
            <person name="Tritt A."/>
            <person name="Adam C."/>
            <person name="Daum C."/>
            <person name="Floudas D."/>
            <person name="Sun H."/>
            <person name="Yadav J.S."/>
            <person name="Pangilinan J."/>
            <person name="Larsson K.H."/>
            <person name="Matsuura K."/>
            <person name="Barry K."/>
            <person name="Labutti K."/>
            <person name="Kuo R."/>
            <person name="Ohm R.A."/>
            <person name="Bhattacharya S.S."/>
            <person name="Shirouzu T."/>
            <person name="Yoshinaga Y."/>
            <person name="Martin F.M."/>
            <person name="Grigoriev I.V."/>
            <person name="Hibbett D.S."/>
        </authorList>
    </citation>
    <scope>NUCLEOTIDE SEQUENCE [LARGE SCALE GENOMIC DNA]</scope>
    <source>
        <strain evidence="5 6">HHB14362 ss-1</strain>
    </source>
</reference>
<dbReference type="InParanoid" id="A0A165S467"/>
<dbReference type="PANTHER" id="PTHR42760">
    <property type="entry name" value="SHORT-CHAIN DEHYDROGENASES/REDUCTASES FAMILY MEMBER"/>
    <property type="match status" value="1"/>
</dbReference>
<accession>A0A165S467</accession>
<dbReference type="InterPro" id="IPR020904">
    <property type="entry name" value="Sc_DH/Rdtase_CS"/>
</dbReference>
<evidence type="ECO:0000313" key="5">
    <source>
        <dbReference type="EMBL" id="KZT24651.1"/>
    </source>
</evidence>
<dbReference type="FunFam" id="3.40.50.720:FF:000084">
    <property type="entry name" value="Short-chain dehydrogenase reductase"/>
    <property type="match status" value="1"/>
</dbReference>
<dbReference type="SUPFAM" id="SSF51735">
    <property type="entry name" value="NAD(P)-binding Rossmann-fold domains"/>
    <property type="match status" value="1"/>
</dbReference>
<dbReference type="InterPro" id="IPR057326">
    <property type="entry name" value="KR_dom"/>
</dbReference>
<dbReference type="GO" id="GO:0048038">
    <property type="term" value="F:quinone binding"/>
    <property type="evidence" value="ECO:0007669"/>
    <property type="project" value="TreeGrafter"/>
</dbReference>
<dbReference type="EMBL" id="KV425576">
    <property type="protein sequence ID" value="KZT24651.1"/>
    <property type="molecule type" value="Genomic_DNA"/>
</dbReference>
<evidence type="ECO:0000313" key="6">
    <source>
        <dbReference type="Proteomes" id="UP000076761"/>
    </source>
</evidence>
<dbReference type="PRINTS" id="PR00081">
    <property type="entry name" value="GDHRDH"/>
</dbReference>
<dbReference type="OrthoDB" id="1393670at2759"/>
<dbReference type="Pfam" id="PF13561">
    <property type="entry name" value="adh_short_C2"/>
    <property type="match status" value="1"/>
</dbReference>
<dbReference type="SMART" id="SM00822">
    <property type="entry name" value="PKS_KR"/>
    <property type="match status" value="1"/>
</dbReference>
<sequence length="291" mass="30696">MAERLNQISGHLTNSYSRGLLAGEVAIVTVLGGAQGIGRAISLLFAKEGAKVVVADLDGAKAQIVVDEITKSGGDALAFGGDVGAHDYPKRIVDATIQKFGKINHIINNAGFTYDRMIHTTADDAWDAIMRIHVRAPFRLVREAAPHLRIKDPKTRENRCVINVSSLAGLHGNVGQANYSSAKAAVIGLTKTIAREWGSFGVRANAVAFGYVKTRLTGAREEGAAIEIEGKKVELGIPNLKERLASGRLNNIPLGRGAEPEEAAAAVLLLVSPLASYITGTTLEVTGGEGV</sequence>
<dbReference type="InterPro" id="IPR036291">
    <property type="entry name" value="NAD(P)-bd_dom_sf"/>
</dbReference>
<keyword evidence="6" id="KW-1185">Reference proteome</keyword>
<gene>
    <name evidence="5" type="ORF">NEOLEDRAFT_1134688</name>
</gene>
<feature type="domain" description="Ketoreductase" evidence="4">
    <location>
        <begin position="28"/>
        <end position="215"/>
    </location>
</feature>
<evidence type="ECO:0000256" key="3">
    <source>
        <dbReference type="ARBA" id="ARBA00023002"/>
    </source>
</evidence>